<proteinExistence type="predicted"/>
<evidence type="ECO:0000313" key="2">
    <source>
        <dbReference type="EMBL" id="SQD77963.1"/>
    </source>
</evidence>
<keyword evidence="3" id="KW-1185">Reference proteome</keyword>
<dbReference type="AlphaFoldDB" id="A0A330LMQ2"/>
<evidence type="ECO:0000256" key="1">
    <source>
        <dbReference type="SAM" id="Coils"/>
    </source>
</evidence>
<dbReference type="Proteomes" id="UP000250163">
    <property type="component" value="Chromosome MORIYA"/>
</dbReference>
<dbReference type="Gene3D" id="6.10.290.20">
    <property type="match status" value="1"/>
</dbReference>
<protein>
    <submittedName>
        <fullName evidence="2">Uncharacterized protein</fullName>
    </submittedName>
</protein>
<accession>A0A330LMQ2</accession>
<keyword evidence="1" id="KW-0175">Coiled coil</keyword>
<sequence length="201" mass="22570">MQIKCSFTLEPEIYEHHRDAASSLRQWKKQLQASNDNVEIARERVNNFHRQIYLSGLYLHNLAPELPLILSQNFTQNVELKTFFNLLAAVEVTADITTAAPSPTEAILSEQQWQKLTDLVSDINTQQSQVVEQQNVIATPDDALLFTLQQNQTKALAQLKAIRSQIDKLSSGGMGSAEKDEVPDLDDQLAKASRVKAKGLW</sequence>
<dbReference type="RefSeq" id="WP_112713849.1">
    <property type="nucleotide sequence ID" value="NZ_LS483250.1"/>
</dbReference>
<feature type="coiled-coil region" evidence="1">
    <location>
        <begin position="24"/>
        <end position="51"/>
    </location>
</feature>
<evidence type="ECO:0000313" key="3">
    <source>
        <dbReference type="Proteomes" id="UP000250163"/>
    </source>
</evidence>
<dbReference type="EMBL" id="LS483250">
    <property type="protein sequence ID" value="SQD77963.1"/>
    <property type="molecule type" value="Genomic_DNA"/>
</dbReference>
<dbReference type="InterPro" id="IPR038307">
    <property type="entry name" value="StbB_sf"/>
</dbReference>
<dbReference type="KEGG" id="mya:MORIYA_1485"/>
<organism evidence="2 3">
    <name type="scientific">Moritella yayanosii</name>
    <dbReference type="NCBI Taxonomy" id="69539"/>
    <lineage>
        <taxon>Bacteria</taxon>
        <taxon>Pseudomonadati</taxon>
        <taxon>Pseudomonadota</taxon>
        <taxon>Gammaproteobacteria</taxon>
        <taxon>Alteromonadales</taxon>
        <taxon>Moritellaceae</taxon>
        <taxon>Moritella</taxon>
    </lineage>
</organism>
<dbReference type="OrthoDB" id="6263428at2"/>
<reference evidence="3" key="1">
    <citation type="submission" date="2018-05" db="EMBL/GenBank/DDBJ databases">
        <authorList>
            <person name="Cea G.-C."/>
            <person name="William W."/>
        </authorList>
    </citation>
    <scope>NUCLEOTIDE SEQUENCE [LARGE SCALE GENOMIC DNA]</scope>
    <source>
        <strain evidence="3">DB21MT 5</strain>
    </source>
</reference>
<name>A0A330LMQ2_9GAMM</name>
<gene>
    <name evidence="2" type="ORF">MORIYA_1485</name>
</gene>